<name>A0A077ZIC7_TRITR</name>
<keyword evidence="2" id="KW-0732">Signal</keyword>
<dbReference type="EMBL" id="HG806902">
    <property type="protein sequence ID" value="CDW60132.1"/>
    <property type="molecule type" value="Genomic_DNA"/>
</dbReference>
<sequence>MMKASFIVFMVTVIASSNGTALYKTVHEVVATGIGVRPITTTFVPRRTVESQRTDKPQLEQQQESSSELAVSTDHESKNSSVVMKNILDEYMHFFEGPKKATLLRKLLRQKIWTLLLLRLG</sequence>
<dbReference type="Proteomes" id="UP000030665">
    <property type="component" value="Unassembled WGS sequence"/>
</dbReference>
<dbReference type="OrthoDB" id="10378806at2759"/>
<accession>A0A077ZIC7</accession>
<feature type="chain" id="PRO_5001728732" evidence="2">
    <location>
        <begin position="20"/>
        <end position="121"/>
    </location>
</feature>
<dbReference type="AlphaFoldDB" id="A0A077ZIC7"/>
<evidence type="ECO:0000256" key="2">
    <source>
        <dbReference type="SAM" id="SignalP"/>
    </source>
</evidence>
<gene>
    <name evidence="3" type="ORF">TTRE_0000848501</name>
</gene>
<evidence type="ECO:0000313" key="3">
    <source>
        <dbReference type="EMBL" id="CDW60132.1"/>
    </source>
</evidence>
<evidence type="ECO:0000313" key="4">
    <source>
        <dbReference type="Proteomes" id="UP000030665"/>
    </source>
</evidence>
<proteinExistence type="predicted"/>
<evidence type="ECO:0000256" key="1">
    <source>
        <dbReference type="SAM" id="MobiDB-lite"/>
    </source>
</evidence>
<feature type="signal peptide" evidence="2">
    <location>
        <begin position="1"/>
        <end position="19"/>
    </location>
</feature>
<organism evidence="3 4">
    <name type="scientific">Trichuris trichiura</name>
    <name type="common">Whipworm</name>
    <name type="synonym">Trichocephalus trichiurus</name>
    <dbReference type="NCBI Taxonomy" id="36087"/>
    <lineage>
        <taxon>Eukaryota</taxon>
        <taxon>Metazoa</taxon>
        <taxon>Ecdysozoa</taxon>
        <taxon>Nematoda</taxon>
        <taxon>Enoplea</taxon>
        <taxon>Dorylaimia</taxon>
        <taxon>Trichinellida</taxon>
        <taxon>Trichuridae</taxon>
        <taxon>Trichuris</taxon>
    </lineage>
</organism>
<feature type="compositionally biased region" description="Basic and acidic residues" evidence="1">
    <location>
        <begin position="47"/>
        <end position="58"/>
    </location>
</feature>
<protein>
    <submittedName>
        <fullName evidence="3">Uncharacterized protein</fullName>
    </submittedName>
</protein>
<reference evidence="3" key="2">
    <citation type="submission" date="2014-03" db="EMBL/GenBank/DDBJ databases">
        <title>The whipworm genome and dual-species transcriptomics of an intimate host-pathogen interaction.</title>
        <authorList>
            <person name="Foth B.J."/>
            <person name="Tsai I.J."/>
            <person name="Reid A.J."/>
            <person name="Bancroft A.J."/>
            <person name="Nichol S."/>
            <person name="Tracey A."/>
            <person name="Holroyd N."/>
            <person name="Cotton J.A."/>
            <person name="Stanley E.J."/>
            <person name="Zarowiecki M."/>
            <person name="Liu J.Z."/>
            <person name="Huckvale T."/>
            <person name="Cooper P.J."/>
            <person name="Grencis R.K."/>
            <person name="Berriman M."/>
        </authorList>
    </citation>
    <scope>NUCLEOTIDE SEQUENCE [LARGE SCALE GENOMIC DNA]</scope>
</reference>
<feature type="region of interest" description="Disordered" evidence="1">
    <location>
        <begin position="46"/>
        <end position="79"/>
    </location>
</feature>
<keyword evidence="4" id="KW-1185">Reference proteome</keyword>
<reference evidence="3" key="1">
    <citation type="submission" date="2014-01" db="EMBL/GenBank/DDBJ databases">
        <authorList>
            <person name="Aslett M."/>
        </authorList>
    </citation>
    <scope>NUCLEOTIDE SEQUENCE</scope>
</reference>